<dbReference type="OrthoDB" id="9814556at2"/>
<dbReference type="InterPro" id="IPR036188">
    <property type="entry name" value="FAD/NAD-bd_sf"/>
</dbReference>
<dbReference type="GO" id="GO:0016117">
    <property type="term" value="P:carotenoid biosynthetic process"/>
    <property type="evidence" value="ECO:0007669"/>
    <property type="project" value="UniProtKB-KW"/>
</dbReference>
<dbReference type="GO" id="GO:0016491">
    <property type="term" value="F:oxidoreductase activity"/>
    <property type="evidence" value="ECO:0007669"/>
    <property type="project" value="UniProtKB-KW"/>
</dbReference>
<evidence type="ECO:0000256" key="4">
    <source>
        <dbReference type="ARBA" id="ARBA00037901"/>
    </source>
</evidence>
<gene>
    <name evidence="12" type="ORF">SAMN05444955_104180</name>
</gene>
<dbReference type="NCBIfam" id="TIGR02734">
    <property type="entry name" value="crtI_fam"/>
    <property type="match status" value="1"/>
</dbReference>
<comment type="catalytic activity">
    <reaction evidence="9">
        <text>all-trans-4,4'-diaponeurosporene + 2 AH2 + 2 O2 = 4,4'-diaponeurosporenal + 2 A + 3 H2O</text>
        <dbReference type="Rhea" id="RHEA:56104"/>
        <dbReference type="ChEBI" id="CHEBI:13193"/>
        <dbReference type="ChEBI" id="CHEBI:15377"/>
        <dbReference type="ChEBI" id="CHEBI:15379"/>
        <dbReference type="ChEBI" id="CHEBI:17499"/>
        <dbReference type="ChEBI" id="CHEBI:62743"/>
        <dbReference type="ChEBI" id="CHEBI:79065"/>
    </reaction>
</comment>
<evidence type="ECO:0000256" key="10">
    <source>
        <dbReference type="RuleBase" id="RU362075"/>
    </source>
</evidence>
<dbReference type="InterPro" id="IPR014105">
    <property type="entry name" value="Carotenoid/retinoid_OxRdtase"/>
</dbReference>
<dbReference type="STRING" id="1173111.SAMN05444955_104180"/>
<dbReference type="EMBL" id="FOCQ01000004">
    <property type="protein sequence ID" value="SEM99879.1"/>
    <property type="molecule type" value="Genomic_DNA"/>
</dbReference>
<organism evidence="12 13">
    <name type="scientific">Lihuaxuella thermophila</name>
    <dbReference type="NCBI Taxonomy" id="1173111"/>
    <lineage>
        <taxon>Bacteria</taxon>
        <taxon>Bacillati</taxon>
        <taxon>Bacillota</taxon>
        <taxon>Bacilli</taxon>
        <taxon>Bacillales</taxon>
        <taxon>Thermoactinomycetaceae</taxon>
        <taxon>Lihuaxuella</taxon>
    </lineage>
</organism>
<dbReference type="RefSeq" id="WP_089966373.1">
    <property type="nucleotide sequence ID" value="NZ_FOCQ01000004.1"/>
</dbReference>
<dbReference type="Gene3D" id="3.50.50.60">
    <property type="entry name" value="FAD/NAD(P)-binding domain"/>
    <property type="match status" value="2"/>
</dbReference>
<evidence type="ECO:0000256" key="9">
    <source>
        <dbReference type="ARBA" id="ARBA00048532"/>
    </source>
</evidence>
<comment type="similarity">
    <text evidence="5">Belongs to the carotenoid/retinoid oxidoreductase family. CrtP subfamily.</text>
</comment>
<evidence type="ECO:0000256" key="2">
    <source>
        <dbReference type="ARBA" id="ARBA00022746"/>
    </source>
</evidence>
<evidence type="ECO:0000256" key="6">
    <source>
        <dbReference type="ARBA" id="ARBA00039159"/>
    </source>
</evidence>
<keyword evidence="13" id="KW-1185">Reference proteome</keyword>
<evidence type="ECO:0000256" key="1">
    <source>
        <dbReference type="ARBA" id="ARBA00001974"/>
    </source>
</evidence>
<comment type="cofactor">
    <cofactor evidence="1">
        <name>FAD</name>
        <dbReference type="ChEBI" id="CHEBI:57692"/>
    </cofactor>
</comment>
<dbReference type="AlphaFoldDB" id="A0A1H8CYB8"/>
<proteinExistence type="inferred from homology"/>
<sequence>MKKGVIIGGGMAGLVSAIKLAARGYEMILLEKQKKLGGKLQEVTLKDYRFDLGPSMISMPWIFEQVFREAGKTIDPDLRLIPLAVNSRNFFSNKTVIDLTADPDEMSKQLARFSPENRQGFLDYLVEIQRMYEVVEEHFWQNPMGDWSDFFSPRMLKAFMSVHPFRSMDSFHRRFFDDPRLLAMMNRYAAYVGSSPFHTPATVSLIAYLELVQGVFYIEGGNYRLIEAYEKLARSLGVQIYTECPVDEILVQEEQVVGVRSGDEKWEADFVISDVDVRTTKERMLLEKSKPVFSASFRQSAFLCLFGVSKVFPHLHHHNFFFPLDYGREYIDIFERREWPLSPSIYICNSSFSERDHAKRGSNLYVLVHVPASHGYKEEELATRMEEYRHHLIYWLENDCGLSGLSDCLEVEKIYGPKELEEGSGTWGGPLYGSAVHRIKSFLCLPVKDRRIKGLYYTGSTTRPVGGAPMAVISGFHTAKMVERDCEQE</sequence>
<evidence type="ECO:0000256" key="5">
    <source>
        <dbReference type="ARBA" id="ARBA00038194"/>
    </source>
</evidence>
<protein>
    <recommendedName>
        <fullName evidence="6">4,4'-diaponeurosporene oxygenase</fullName>
    </recommendedName>
    <alternativeName>
        <fullName evidence="7">4,4'-diaponeurosporene oxidase</fullName>
    </alternativeName>
    <alternativeName>
        <fullName evidence="8">Carotenoid oxidase</fullName>
    </alternativeName>
</protein>
<dbReference type="InterPro" id="IPR002937">
    <property type="entry name" value="Amino_oxidase"/>
</dbReference>
<name>A0A1H8CYB8_9BACL</name>
<reference evidence="12 13" key="1">
    <citation type="submission" date="2016-10" db="EMBL/GenBank/DDBJ databases">
        <authorList>
            <person name="de Groot N.N."/>
        </authorList>
    </citation>
    <scope>NUCLEOTIDE SEQUENCE [LARGE SCALE GENOMIC DNA]</scope>
    <source>
        <strain evidence="12 13">DSM 46701</strain>
    </source>
</reference>
<comment type="pathway">
    <text evidence="4">Carotenoid biosynthesis; staphyloxanthin biosynthesis; staphyloxanthin from farnesyl diphosphate: step 3/5.</text>
</comment>
<dbReference type="SUPFAM" id="SSF51905">
    <property type="entry name" value="FAD/NAD(P)-binding domain"/>
    <property type="match status" value="1"/>
</dbReference>
<evidence type="ECO:0000256" key="8">
    <source>
        <dbReference type="ARBA" id="ARBA00042619"/>
    </source>
</evidence>
<evidence type="ECO:0000313" key="13">
    <source>
        <dbReference type="Proteomes" id="UP000199695"/>
    </source>
</evidence>
<evidence type="ECO:0000256" key="3">
    <source>
        <dbReference type="ARBA" id="ARBA00023002"/>
    </source>
</evidence>
<keyword evidence="2 10" id="KW-0125">Carotenoid biosynthesis</keyword>
<accession>A0A1H8CYB8</accession>
<evidence type="ECO:0000313" key="12">
    <source>
        <dbReference type="EMBL" id="SEM99879.1"/>
    </source>
</evidence>
<dbReference type="PANTHER" id="PTHR43734">
    <property type="entry name" value="PHYTOENE DESATURASE"/>
    <property type="match status" value="1"/>
</dbReference>
<dbReference type="PANTHER" id="PTHR43734:SF7">
    <property type="entry name" value="4,4'-DIAPONEUROSPORENE OXYGENASE"/>
    <property type="match status" value="1"/>
</dbReference>
<evidence type="ECO:0000259" key="11">
    <source>
        <dbReference type="Pfam" id="PF01593"/>
    </source>
</evidence>
<dbReference type="Proteomes" id="UP000199695">
    <property type="component" value="Unassembled WGS sequence"/>
</dbReference>
<evidence type="ECO:0000256" key="7">
    <source>
        <dbReference type="ARBA" id="ARBA00041900"/>
    </source>
</evidence>
<feature type="domain" description="Amine oxidase" evidence="11">
    <location>
        <begin position="11"/>
        <end position="479"/>
    </location>
</feature>
<dbReference type="Pfam" id="PF01593">
    <property type="entry name" value="Amino_oxidase"/>
    <property type="match status" value="1"/>
</dbReference>
<keyword evidence="3 10" id="KW-0560">Oxidoreductase</keyword>